<accession>A0A356LIR7</accession>
<dbReference type="AlphaFoldDB" id="A0A356LIR7"/>
<dbReference type="EMBL" id="DOEK01000032">
    <property type="protein sequence ID" value="HBP30867.1"/>
    <property type="molecule type" value="Genomic_DNA"/>
</dbReference>
<evidence type="ECO:0000313" key="1">
    <source>
        <dbReference type="EMBL" id="HBP30867.1"/>
    </source>
</evidence>
<name>A0A356LIR7_9BURK</name>
<dbReference type="Proteomes" id="UP000264036">
    <property type="component" value="Unassembled WGS sequence"/>
</dbReference>
<organism evidence="1 2">
    <name type="scientific">Advenella kashmirensis</name>
    <dbReference type="NCBI Taxonomy" id="310575"/>
    <lineage>
        <taxon>Bacteria</taxon>
        <taxon>Pseudomonadati</taxon>
        <taxon>Pseudomonadota</taxon>
        <taxon>Betaproteobacteria</taxon>
        <taxon>Burkholderiales</taxon>
        <taxon>Alcaligenaceae</taxon>
    </lineage>
</organism>
<evidence type="ECO:0000313" key="2">
    <source>
        <dbReference type="Proteomes" id="UP000264036"/>
    </source>
</evidence>
<sequence>MVSVRLACICRLLRCWLPGQRCFVRLQTAAAALACVGETARAAMGKRAARVAEVMVLTRYGSIVNLFRIATR</sequence>
<comment type="caution">
    <text evidence="1">The sequence shown here is derived from an EMBL/GenBank/DDBJ whole genome shotgun (WGS) entry which is preliminary data.</text>
</comment>
<protein>
    <submittedName>
        <fullName evidence="1">Uncharacterized protein</fullName>
    </submittedName>
</protein>
<proteinExistence type="predicted"/>
<gene>
    <name evidence="1" type="ORF">DD666_15775</name>
</gene>
<reference evidence="1 2" key="1">
    <citation type="journal article" date="2018" name="Nat. Biotechnol.">
        <title>A standardized bacterial taxonomy based on genome phylogeny substantially revises the tree of life.</title>
        <authorList>
            <person name="Parks D.H."/>
            <person name="Chuvochina M."/>
            <person name="Waite D.W."/>
            <person name="Rinke C."/>
            <person name="Skarshewski A."/>
            <person name="Chaumeil P.A."/>
            <person name="Hugenholtz P."/>
        </authorList>
    </citation>
    <scope>NUCLEOTIDE SEQUENCE [LARGE SCALE GENOMIC DNA]</scope>
    <source>
        <strain evidence="1">UBA10707</strain>
    </source>
</reference>